<name>A0ABR9K019_9ACTN</name>
<evidence type="ECO:0008006" key="5">
    <source>
        <dbReference type="Google" id="ProtNLM"/>
    </source>
</evidence>
<evidence type="ECO:0000256" key="1">
    <source>
        <dbReference type="SAM" id="MobiDB-lite"/>
    </source>
</evidence>
<evidence type="ECO:0000256" key="2">
    <source>
        <dbReference type="SAM" id="Phobius"/>
    </source>
</evidence>
<comment type="caution">
    <text evidence="3">The sequence shown here is derived from an EMBL/GenBank/DDBJ whole genome shotgun (WGS) entry which is preliminary data.</text>
</comment>
<organism evidence="3 4">
    <name type="scientific">Actinomadura algeriensis</name>
    <dbReference type="NCBI Taxonomy" id="1679523"/>
    <lineage>
        <taxon>Bacteria</taxon>
        <taxon>Bacillati</taxon>
        <taxon>Actinomycetota</taxon>
        <taxon>Actinomycetes</taxon>
        <taxon>Streptosporangiales</taxon>
        <taxon>Thermomonosporaceae</taxon>
        <taxon>Actinomadura</taxon>
    </lineage>
</organism>
<keyword evidence="4" id="KW-1185">Reference proteome</keyword>
<feature type="transmembrane region" description="Helical" evidence="2">
    <location>
        <begin position="6"/>
        <end position="25"/>
    </location>
</feature>
<dbReference type="EMBL" id="JADBDZ010000001">
    <property type="protein sequence ID" value="MBE1535964.1"/>
    <property type="molecule type" value="Genomic_DNA"/>
</dbReference>
<gene>
    <name evidence="3" type="ORF">H4W34_005797</name>
</gene>
<proteinExistence type="predicted"/>
<evidence type="ECO:0000313" key="3">
    <source>
        <dbReference type="EMBL" id="MBE1535964.1"/>
    </source>
</evidence>
<protein>
    <recommendedName>
        <fullName evidence="5">Secreted protein</fullName>
    </recommendedName>
</protein>
<keyword evidence="2" id="KW-1133">Transmembrane helix</keyword>
<reference evidence="3 4" key="1">
    <citation type="submission" date="2020-10" db="EMBL/GenBank/DDBJ databases">
        <title>Sequencing the genomes of 1000 actinobacteria strains.</title>
        <authorList>
            <person name="Klenk H.-P."/>
        </authorList>
    </citation>
    <scope>NUCLEOTIDE SEQUENCE [LARGE SCALE GENOMIC DNA]</scope>
    <source>
        <strain evidence="3 4">DSM 46744</strain>
    </source>
</reference>
<dbReference type="Proteomes" id="UP000627838">
    <property type="component" value="Unassembled WGS sequence"/>
</dbReference>
<keyword evidence="2" id="KW-0812">Transmembrane</keyword>
<feature type="region of interest" description="Disordered" evidence="1">
    <location>
        <begin position="180"/>
        <end position="214"/>
    </location>
</feature>
<accession>A0ABR9K019</accession>
<sequence length="214" mass="23328">MSTVVMVVIAVIIVAAVVAAVAFLGRSRARSRGLRRRFGPEYDRAVERHGGRAAAEEELRTRERKHRELTLRDLEPRRREEFRARWVAVQERFVDAPARAVEEADDLVRVVMGERGYPTRGFEDQVAHLSVEHGRTLGHYRSAHAIGGKAAAGEASTEELRQAMVHYRALFDDLLAAPGERRGTAPAAPAAAAGKPAAEPAGEPAAGPARDARS</sequence>
<evidence type="ECO:0000313" key="4">
    <source>
        <dbReference type="Proteomes" id="UP000627838"/>
    </source>
</evidence>
<keyword evidence="2" id="KW-0472">Membrane</keyword>
<dbReference type="RefSeq" id="WP_192762076.1">
    <property type="nucleotide sequence ID" value="NZ_JADBDZ010000001.1"/>
</dbReference>
<feature type="compositionally biased region" description="Low complexity" evidence="1">
    <location>
        <begin position="184"/>
        <end position="214"/>
    </location>
</feature>